<dbReference type="InterPro" id="IPR050707">
    <property type="entry name" value="HTH_MetabolicPath_Reg"/>
</dbReference>
<reference evidence="6 7" key="1">
    <citation type="submission" date="2020-08" db="EMBL/GenBank/DDBJ databases">
        <title>A Genomic Blueprint of the Chicken Gut Microbiome.</title>
        <authorList>
            <person name="Gilroy R."/>
            <person name="Ravi A."/>
            <person name="Getino M."/>
            <person name="Pursley I."/>
            <person name="Horton D.L."/>
            <person name="Alikhan N.-F."/>
            <person name="Baker D."/>
            <person name="Gharbi K."/>
            <person name="Hall N."/>
            <person name="Watson M."/>
            <person name="Adriaenssens E.M."/>
            <person name="Foster-Nyarko E."/>
            <person name="Jarju S."/>
            <person name="Secka A."/>
            <person name="Antonio M."/>
            <person name="Oren A."/>
            <person name="Chaudhuri R."/>
            <person name="La Ragione R.M."/>
            <person name="Hildebrand F."/>
            <person name="Pallen M.J."/>
        </authorList>
    </citation>
    <scope>NUCLEOTIDE SEQUENCE [LARGE SCALE GENOMIC DNA]</scope>
    <source>
        <strain evidence="6 7">Sa1YVA5</strain>
    </source>
</reference>
<proteinExistence type="predicted"/>
<keyword evidence="3" id="KW-0804">Transcription</keyword>
<name>A0A8I0HP53_9CORY</name>
<evidence type="ECO:0000259" key="5">
    <source>
        <dbReference type="PROSITE" id="PS51078"/>
    </source>
</evidence>
<evidence type="ECO:0000259" key="4">
    <source>
        <dbReference type="PROSITE" id="PS51077"/>
    </source>
</evidence>
<evidence type="ECO:0000256" key="1">
    <source>
        <dbReference type="ARBA" id="ARBA00023015"/>
    </source>
</evidence>
<dbReference type="AlphaFoldDB" id="A0A8I0HP53"/>
<dbReference type="Gene3D" id="1.10.10.10">
    <property type="entry name" value="Winged helix-like DNA-binding domain superfamily/Winged helix DNA-binding domain"/>
    <property type="match status" value="1"/>
</dbReference>
<dbReference type="GO" id="GO:0045892">
    <property type="term" value="P:negative regulation of DNA-templated transcription"/>
    <property type="evidence" value="ECO:0007669"/>
    <property type="project" value="TreeGrafter"/>
</dbReference>
<dbReference type="SUPFAM" id="SSF46785">
    <property type="entry name" value="Winged helix' DNA-binding domain"/>
    <property type="match status" value="1"/>
</dbReference>
<dbReference type="Pfam" id="PF01614">
    <property type="entry name" value="IclR_C"/>
    <property type="match status" value="2"/>
</dbReference>
<dbReference type="EMBL" id="JACSPR010000010">
    <property type="protein sequence ID" value="MBD8031047.1"/>
    <property type="molecule type" value="Genomic_DNA"/>
</dbReference>
<dbReference type="PROSITE" id="PS51077">
    <property type="entry name" value="HTH_ICLR"/>
    <property type="match status" value="1"/>
</dbReference>
<feature type="domain" description="HTH iclR-type" evidence="4">
    <location>
        <begin position="15"/>
        <end position="74"/>
    </location>
</feature>
<dbReference type="PROSITE" id="PS51078">
    <property type="entry name" value="ICLR_ED"/>
    <property type="match status" value="1"/>
</dbReference>
<dbReference type="InterPro" id="IPR036390">
    <property type="entry name" value="WH_DNA-bd_sf"/>
</dbReference>
<dbReference type="GO" id="GO:0003677">
    <property type="term" value="F:DNA binding"/>
    <property type="evidence" value="ECO:0007669"/>
    <property type="project" value="UniProtKB-KW"/>
</dbReference>
<dbReference type="InterPro" id="IPR005471">
    <property type="entry name" value="Tscrpt_reg_IclR_N"/>
</dbReference>
<sequence>MGQQEEHEITTESGIKVLDRAVTILNVIAEQPRSLAELAAATSLPRATAHRLASALEVHGMLARSRDSRWTIGARLASLGARGTDTLIDIAVPIMTDLMERTGESVQLYRLTGNSRTCVASQEPSSGLKNVVPVGTRMPLHAGSAARVFAAHNPNLAPGAFTPADLDQVRATGLAESVSEREVGLASLSCPVFDSNGSMIAVLSISGAAERLRPHPAALWGSELIDAADRLGALL</sequence>
<evidence type="ECO:0000256" key="3">
    <source>
        <dbReference type="ARBA" id="ARBA00023163"/>
    </source>
</evidence>
<protein>
    <submittedName>
        <fullName evidence="6">IclR family transcriptional regulator</fullName>
    </submittedName>
</protein>
<dbReference type="PANTHER" id="PTHR30136">
    <property type="entry name" value="HELIX-TURN-HELIX TRANSCRIPTIONAL REGULATOR, ICLR FAMILY"/>
    <property type="match status" value="1"/>
</dbReference>
<keyword evidence="1" id="KW-0805">Transcription regulation</keyword>
<gene>
    <name evidence="6" type="ORF">H9627_12095</name>
</gene>
<dbReference type="InterPro" id="IPR029016">
    <property type="entry name" value="GAF-like_dom_sf"/>
</dbReference>
<dbReference type="SMART" id="SM00346">
    <property type="entry name" value="HTH_ICLR"/>
    <property type="match status" value="1"/>
</dbReference>
<organism evidence="6 7">
    <name type="scientific">Corynebacterium gallinarum</name>
    <dbReference type="NCBI Taxonomy" id="2762214"/>
    <lineage>
        <taxon>Bacteria</taxon>
        <taxon>Bacillati</taxon>
        <taxon>Actinomycetota</taxon>
        <taxon>Actinomycetes</taxon>
        <taxon>Mycobacteriales</taxon>
        <taxon>Corynebacteriaceae</taxon>
        <taxon>Corynebacterium</taxon>
    </lineage>
</organism>
<dbReference type="Gene3D" id="3.30.450.40">
    <property type="match status" value="2"/>
</dbReference>
<feature type="domain" description="IclR-ED" evidence="5">
    <location>
        <begin position="75"/>
        <end position="235"/>
    </location>
</feature>
<dbReference type="Pfam" id="PF09339">
    <property type="entry name" value="HTH_IclR"/>
    <property type="match status" value="1"/>
</dbReference>
<dbReference type="RefSeq" id="WP_191734291.1">
    <property type="nucleotide sequence ID" value="NZ_JACSPR010000010.1"/>
</dbReference>
<evidence type="ECO:0000313" key="6">
    <source>
        <dbReference type="EMBL" id="MBD8031047.1"/>
    </source>
</evidence>
<evidence type="ECO:0000256" key="2">
    <source>
        <dbReference type="ARBA" id="ARBA00023125"/>
    </source>
</evidence>
<dbReference type="InterPro" id="IPR014757">
    <property type="entry name" value="Tscrpt_reg_IclR_C"/>
</dbReference>
<dbReference type="Proteomes" id="UP000650224">
    <property type="component" value="Unassembled WGS sequence"/>
</dbReference>
<dbReference type="SUPFAM" id="SSF55781">
    <property type="entry name" value="GAF domain-like"/>
    <property type="match status" value="1"/>
</dbReference>
<keyword evidence="2" id="KW-0238">DNA-binding</keyword>
<keyword evidence="7" id="KW-1185">Reference proteome</keyword>
<dbReference type="InterPro" id="IPR036388">
    <property type="entry name" value="WH-like_DNA-bd_sf"/>
</dbReference>
<evidence type="ECO:0000313" key="7">
    <source>
        <dbReference type="Proteomes" id="UP000650224"/>
    </source>
</evidence>
<dbReference type="PANTHER" id="PTHR30136:SF39">
    <property type="entry name" value="TRANSCRIPTIONAL REGULATORY PROTEIN"/>
    <property type="match status" value="1"/>
</dbReference>
<comment type="caution">
    <text evidence="6">The sequence shown here is derived from an EMBL/GenBank/DDBJ whole genome shotgun (WGS) entry which is preliminary data.</text>
</comment>
<dbReference type="GO" id="GO:0003700">
    <property type="term" value="F:DNA-binding transcription factor activity"/>
    <property type="evidence" value="ECO:0007669"/>
    <property type="project" value="TreeGrafter"/>
</dbReference>
<accession>A0A8I0HP53</accession>